<dbReference type="Gene3D" id="3.40.50.1820">
    <property type="entry name" value="alpha/beta hydrolase"/>
    <property type="match status" value="1"/>
</dbReference>
<dbReference type="GO" id="GO:0006508">
    <property type="term" value="P:proteolysis"/>
    <property type="evidence" value="ECO:0007669"/>
    <property type="project" value="InterPro"/>
</dbReference>
<sequence>MSKEEIHPLTIKYLREIETPGSDIVIEQTLSPGSNYKRYIASYKSEGLKIYALLTIPNGTKPETGWPVVIFNHGYIPPSQYKTTERYVAYTDAFSRNGYILFRSDYRGHGNSEGTARGGYGSPDYTIDILNALDSIKKHPDVDPNRIGMWGHSMGGYITLRAMVARNDIKAGVIWAGVVASYEDLMYNWRRNTASSVVQPTVTPTPISSRGGSWRAELVRNYGTPDENPDFWNSISATGFLDEISGPLQLHHGTADTSVPLKFSEKLDQLMKDKGKAVELYTYAGNDHNISASFNTAIKSSVDFFNKYVKNFSDSNET</sequence>
<accession>A0A1F4V1X6</accession>
<dbReference type="InterPro" id="IPR029058">
    <property type="entry name" value="AB_hydrolase_fold"/>
</dbReference>
<dbReference type="GO" id="GO:0004806">
    <property type="term" value="F:triacylglycerol lipase activity"/>
    <property type="evidence" value="ECO:0007669"/>
    <property type="project" value="InterPro"/>
</dbReference>
<dbReference type="STRING" id="1802610.A2W32_05645"/>
<organism evidence="3 4">
    <name type="scientific">candidate division WWE3 bacterium RBG_16_37_10</name>
    <dbReference type="NCBI Taxonomy" id="1802610"/>
    <lineage>
        <taxon>Bacteria</taxon>
        <taxon>Katanobacteria</taxon>
    </lineage>
</organism>
<dbReference type="GO" id="GO:0016042">
    <property type="term" value="P:lipid catabolic process"/>
    <property type="evidence" value="ECO:0007669"/>
    <property type="project" value="InterPro"/>
</dbReference>
<protein>
    <submittedName>
        <fullName evidence="3">Peptidase</fullName>
    </submittedName>
</protein>
<name>A0A1F4V1X6_UNCKA</name>
<dbReference type="GO" id="GO:0004252">
    <property type="term" value="F:serine-type endopeptidase activity"/>
    <property type="evidence" value="ECO:0007669"/>
    <property type="project" value="InterPro"/>
</dbReference>
<dbReference type="PIRSF" id="PIRSF029171">
    <property type="entry name" value="Esterase_LipA"/>
    <property type="match status" value="1"/>
</dbReference>
<dbReference type="InterPro" id="IPR005152">
    <property type="entry name" value="Lipase_secreted"/>
</dbReference>
<dbReference type="SUPFAM" id="SSF53474">
    <property type="entry name" value="alpha/beta-Hydrolases"/>
    <property type="match status" value="1"/>
</dbReference>
<dbReference type="AlphaFoldDB" id="A0A1F4V1X6"/>
<dbReference type="PANTHER" id="PTHR22946">
    <property type="entry name" value="DIENELACTONE HYDROLASE DOMAIN-CONTAINING PROTEIN-RELATED"/>
    <property type="match status" value="1"/>
</dbReference>
<comment type="caution">
    <text evidence="3">The sequence shown here is derived from an EMBL/GenBank/DDBJ whole genome shotgun (WGS) entry which is preliminary data.</text>
</comment>
<gene>
    <name evidence="3" type="ORF">A2W32_05645</name>
</gene>
<evidence type="ECO:0000313" key="3">
    <source>
        <dbReference type="EMBL" id="OGC51206.1"/>
    </source>
</evidence>
<dbReference type="PANTHER" id="PTHR22946:SF9">
    <property type="entry name" value="POLYKETIDE TRANSFERASE AF380"/>
    <property type="match status" value="1"/>
</dbReference>
<dbReference type="Pfam" id="PF00326">
    <property type="entry name" value="Peptidase_S9"/>
    <property type="match status" value="1"/>
</dbReference>
<dbReference type="EMBL" id="MEUT01000027">
    <property type="protein sequence ID" value="OGC51206.1"/>
    <property type="molecule type" value="Genomic_DNA"/>
</dbReference>
<dbReference type="InterPro" id="IPR002471">
    <property type="entry name" value="Pept_S9_AS"/>
</dbReference>
<dbReference type="InterPro" id="IPR001375">
    <property type="entry name" value="Peptidase_S9_cat"/>
</dbReference>
<reference evidence="3 4" key="1">
    <citation type="journal article" date="2016" name="Nat. Commun.">
        <title>Thousands of microbial genomes shed light on interconnected biogeochemical processes in an aquifer system.</title>
        <authorList>
            <person name="Anantharaman K."/>
            <person name="Brown C.T."/>
            <person name="Hug L.A."/>
            <person name="Sharon I."/>
            <person name="Castelle C.J."/>
            <person name="Probst A.J."/>
            <person name="Thomas B.C."/>
            <person name="Singh A."/>
            <person name="Wilkins M.J."/>
            <person name="Karaoz U."/>
            <person name="Brodie E.L."/>
            <person name="Williams K.H."/>
            <person name="Hubbard S.S."/>
            <person name="Banfield J.F."/>
        </authorList>
    </citation>
    <scope>NUCLEOTIDE SEQUENCE [LARGE SCALE GENOMIC DNA]</scope>
</reference>
<evidence type="ECO:0000256" key="1">
    <source>
        <dbReference type="ARBA" id="ARBA00022801"/>
    </source>
</evidence>
<dbReference type="InterPro" id="IPR050261">
    <property type="entry name" value="FrsA_esterase"/>
</dbReference>
<dbReference type="PROSITE" id="PS00708">
    <property type="entry name" value="PRO_ENDOPEP_SER"/>
    <property type="match status" value="1"/>
</dbReference>
<evidence type="ECO:0000313" key="4">
    <source>
        <dbReference type="Proteomes" id="UP000177371"/>
    </source>
</evidence>
<evidence type="ECO:0000259" key="2">
    <source>
        <dbReference type="Pfam" id="PF00326"/>
    </source>
</evidence>
<dbReference type="Proteomes" id="UP000177371">
    <property type="component" value="Unassembled WGS sequence"/>
</dbReference>
<keyword evidence="1" id="KW-0378">Hydrolase</keyword>
<feature type="domain" description="Peptidase S9 prolyl oligopeptidase catalytic" evidence="2">
    <location>
        <begin position="94"/>
        <end position="310"/>
    </location>
</feature>
<proteinExistence type="predicted"/>